<feature type="region of interest" description="Disordered" evidence="8">
    <location>
        <begin position="775"/>
        <end position="796"/>
    </location>
</feature>
<comment type="caution">
    <text evidence="10">The sequence shown here is derived from an EMBL/GenBank/DDBJ whole genome shotgun (WGS) entry which is preliminary data.</text>
</comment>
<dbReference type="Gene3D" id="2.60.40.10">
    <property type="entry name" value="Immunoglobulins"/>
    <property type="match status" value="2"/>
</dbReference>
<dbReference type="Pfam" id="PF02929">
    <property type="entry name" value="Bgal_small_N"/>
    <property type="match status" value="1"/>
</dbReference>
<dbReference type="InterPro" id="IPR014718">
    <property type="entry name" value="GH-type_carb-bd"/>
</dbReference>
<dbReference type="GO" id="GO:0009341">
    <property type="term" value="C:beta-galactosidase complex"/>
    <property type="evidence" value="ECO:0007669"/>
    <property type="project" value="InterPro"/>
</dbReference>
<feature type="region of interest" description="Disordered" evidence="8">
    <location>
        <begin position="1"/>
        <end position="20"/>
    </location>
</feature>
<feature type="domain" description="Beta galactosidase small chain/" evidence="9">
    <location>
        <begin position="807"/>
        <end position="1132"/>
    </location>
</feature>
<dbReference type="PROSITE" id="PS00719">
    <property type="entry name" value="GLYCOSYL_HYDROL_F2_1"/>
    <property type="match status" value="1"/>
</dbReference>
<dbReference type="InterPro" id="IPR036156">
    <property type="entry name" value="Beta-gal/glucu_dom_sf"/>
</dbReference>
<dbReference type="InterPro" id="IPR017853">
    <property type="entry name" value="GH"/>
</dbReference>
<dbReference type="Pfam" id="PF00703">
    <property type="entry name" value="Glyco_hydro_2"/>
    <property type="match status" value="1"/>
</dbReference>
<comment type="similarity">
    <text evidence="2 7">Belongs to the glycosyl hydrolase 2 family.</text>
</comment>
<evidence type="ECO:0000256" key="4">
    <source>
        <dbReference type="ARBA" id="ARBA00022801"/>
    </source>
</evidence>
<dbReference type="Pfam" id="PF02837">
    <property type="entry name" value="Glyco_hydro_2_N"/>
    <property type="match status" value="1"/>
</dbReference>
<name>A0A179B2B5_9ACTO</name>
<dbReference type="Pfam" id="PF02836">
    <property type="entry name" value="Glyco_hydro_2_C"/>
    <property type="match status" value="1"/>
</dbReference>
<gene>
    <name evidence="10" type="ORF">A4H34_08045</name>
</gene>
<evidence type="ECO:0000256" key="5">
    <source>
        <dbReference type="ARBA" id="ARBA00023295"/>
    </source>
</evidence>
<dbReference type="InterPro" id="IPR004199">
    <property type="entry name" value="B-gal_small/dom_5"/>
</dbReference>
<dbReference type="InterPro" id="IPR006104">
    <property type="entry name" value="Glyco_hydro_2_N"/>
</dbReference>
<dbReference type="InterPro" id="IPR013783">
    <property type="entry name" value="Ig-like_fold"/>
</dbReference>
<organism evidence="10 11">
    <name type="scientific">Peptidiphaga gingivicola</name>
    <dbReference type="NCBI Taxonomy" id="2741497"/>
    <lineage>
        <taxon>Bacteria</taxon>
        <taxon>Bacillati</taxon>
        <taxon>Actinomycetota</taxon>
        <taxon>Actinomycetes</taxon>
        <taxon>Actinomycetales</taxon>
        <taxon>Actinomycetaceae</taxon>
        <taxon>Peptidiphaga</taxon>
    </lineage>
</organism>
<dbReference type="InterPro" id="IPR006101">
    <property type="entry name" value="Glyco_hydro_2"/>
</dbReference>
<dbReference type="InterPro" id="IPR006103">
    <property type="entry name" value="Glyco_hydro_2_cat"/>
</dbReference>
<evidence type="ECO:0000256" key="8">
    <source>
        <dbReference type="SAM" id="MobiDB-lite"/>
    </source>
</evidence>
<dbReference type="InterPro" id="IPR050347">
    <property type="entry name" value="Bact_Beta-galactosidase"/>
</dbReference>
<dbReference type="SUPFAM" id="SSF74650">
    <property type="entry name" value="Galactose mutarotase-like"/>
    <property type="match status" value="1"/>
</dbReference>
<dbReference type="InterPro" id="IPR023230">
    <property type="entry name" value="Glyco_hydro_2_CS"/>
</dbReference>
<dbReference type="PANTHER" id="PTHR46323">
    <property type="entry name" value="BETA-GALACTOSIDASE"/>
    <property type="match status" value="1"/>
</dbReference>
<dbReference type="Gene3D" id="2.70.98.10">
    <property type="match status" value="1"/>
</dbReference>
<dbReference type="InterPro" id="IPR011013">
    <property type="entry name" value="Gal_mutarotase_sf_dom"/>
</dbReference>
<keyword evidence="5 7" id="KW-0326">Glycosidase</keyword>
<evidence type="ECO:0000313" key="11">
    <source>
        <dbReference type="Proteomes" id="UP000078368"/>
    </source>
</evidence>
<dbReference type="Gene3D" id="2.60.120.260">
    <property type="entry name" value="Galactose-binding domain-like"/>
    <property type="match status" value="1"/>
</dbReference>
<dbReference type="PRINTS" id="PR00132">
    <property type="entry name" value="GLHYDRLASE2"/>
</dbReference>
<protein>
    <recommendedName>
        <fullName evidence="3 7">Beta-galactosidase</fullName>
        <ecNumber evidence="3 7">3.2.1.23</ecNumber>
    </recommendedName>
    <alternativeName>
        <fullName evidence="6 7">Lactase</fullName>
    </alternativeName>
</protein>
<evidence type="ECO:0000313" key="10">
    <source>
        <dbReference type="EMBL" id="OAP85630.1"/>
    </source>
</evidence>
<dbReference type="Proteomes" id="UP000078368">
    <property type="component" value="Unassembled WGS sequence"/>
</dbReference>
<sequence length="1134" mass="123213">MPAPFPASASAPSASKAKSSWLEDPAVFAVNRLPSHSDHASDSPTQSLAGAWTFRTVLASEIDVENPEFAKTDGQTSNFRTIDVPSTLETEGGWRPAYVNIQMPWDGHEDPQAPKIPRLNHAALYRREFRLDPALAEAANGGNVTIAFEGFATAIYVWLDGAFVGYAEDGYTPSEFDVTGILFGREGADIDPSAADHVLTVACFEHSSASWLEDQDSWRFHGLFRDVVLTRKPRTHLDNLRVNADYDHLAGAGSLNIDAAVAEPEEQGDVRAVLTDDAGAVVWQSTARQQGRTRMSSGELSGIRPWSAEDPALYTLTLTLTRRGAASDAAVSSGEAVSDVVETVSQRIGFRRFAVEDGIMTLNGKRIVFKGVNRHEFDCHKGRTLTEQQMIDDIVFCKRHNINAIRTSHYPNDRRFYALADRYGVYLIDEANLETHGSWNVPGDVATPETAIPGSRMEWEGPCVDRVESMIHRDYNHPSVLIWSLGNESYGGEVFRSMYRRAHELDPVRPVHYEGVTWNREYDDVTDIESRMYAHPDAIEDYVSHSPNKPYISCEYMHAMGNSVGGLFEYTDLERYPHYQGGFIWDLIDQALWKEHADETQGELRGCLEYGGGFADRPCDYEFSGDGLLFGDRSISPKAAEVKQVYSNIRLFPSPAGVRVVNDNLFASTASCEFVASLLADGVSVWSQTHRFDVPAGNAEEFPIPWPSAESQTPGVELTYDVGVRLAEETLWAPAGHEIAFGQHTVRVPAKPGQAAKETRDVGEAAHGVAAEAGRATAVPSPGDEGGAAPANGAPSPAVTVGRWNVGLRVGSREALLSRTQGGIVSWTKSGREYVLRPPRITTFRPLTDNDRGAGHGFDRARWATAGRYARCVDVAVDASEGDVAVAYVYELATPARSRVTLRYAIDSAARIRLTADYPGEAHAPTIPAFGVEWALPGELRHLRYYGLGPEETYADRSSGARLGVWETTAARDYAPYLVPQETGNHRGVRWAEITDGAGSGIRVRRHDADGSALAAADVEGAALAAADAEGAALAAADAEGAALAAADAEGAALDAAEGSTLNVSVLPYSSAQIEEASHQWELADPSRTPLTHLRLLAGQMGVGGDDSWGSPVHEKYHIAADRPLRLDVDLELI</sequence>
<dbReference type="EC" id="3.2.1.23" evidence="3 7"/>
<reference evidence="10 11" key="1">
    <citation type="submission" date="2016-04" db="EMBL/GenBank/DDBJ databases">
        <title>Peptidophaga gingivicola gen. nov., sp. nov., isolated from human subgingival plaque.</title>
        <authorList>
            <person name="Beall C.J."/>
            <person name="Mokrzan E.M."/>
            <person name="Griffen A.L."/>
            <person name="Leys E.J."/>
        </authorList>
    </citation>
    <scope>NUCLEOTIDE SEQUENCE [LARGE SCALE GENOMIC DNA]</scope>
    <source>
        <strain evidence="10 11">BA112</strain>
    </source>
</reference>
<keyword evidence="4 7" id="KW-0378">Hydrolase</keyword>
<dbReference type="GO" id="GO:0004565">
    <property type="term" value="F:beta-galactosidase activity"/>
    <property type="evidence" value="ECO:0007669"/>
    <property type="project" value="UniProtKB-EC"/>
</dbReference>
<dbReference type="InterPro" id="IPR008979">
    <property type="entry name" value="Galactose-bd-like_sf"/>
</dbReference>
<dbReference type="SMART" id="SM01038">
    <property type="entry name" value="Bgal_small_N"/>
    <property type="match status" value="1"/>
</dbReference>
<dbReference type="InterPro" id="IPR032312">
    <property type="entry name" value="LacZ_4"/>
</dbReference>
<dbReference type="PANTHER" id="PTHR46323:SF2">
    <property type="entry name" value="BETA-GALACTOSIDASE"/>
    <property type="match status" value="1"/>
</dbReference>
<evidence type="ECO:0000256" key="6">
    <source>
        <dbReference type="ARBA" id="ARBA00032230"/>
    </source>
</evidence>
<dbReference type="SUPFAM" id="SSF49785">
    <property type="entry name" value="Galactose-binding domain-like"/>
    <property type="match status" value="1"/>
</dbReference>
<evidence type="ECO:0000256" key="3">
    <source>
        <dbReference type="ARBA" id="ARBA00012756"/>
    </source>
</evidence>
<dbReference type="GO" id="GO:0030246">
    <property type="term" value="F:carbohydrate binding"/>
    <property type="evidence" value="ECO:0007669"/>
    <property type="project" value="InterPro"/>
</dbReference>
<dbReference type="STRING" id="1823756.A4H34_08045"/>
<accession>A0A179B2B5</accession>
<dbReference type="Pfam" id="PF16353">
    <property type="entry name" value="LacZ_4"/>
    <property type="match status" value="1"/>
</dbReference>
<keyword evidence="11" id="KW-1185">Reference proteome</keyword>
<evidence type="ECO:0000256" key="7">
    <source>
        <dbReference type="RuleBase" id="RU361154"/>
    </source>
</evidence>
<dbReference type="SUPFAM" id="SSF51445">
    <property type="entry name" value="(Trans)glycosidases"/>
    <property type="match status" value="1"/>
</dbReference>
<dbReference type="SUPFAM" id="SSF49303">
    <property type="entry name" value="beta-Galactosidase/glucuronidase domain"/>
    <property type="match status" value="2"/>
</dbReference>
<comment type="catalytic activity">
    <reaction evidence="1 7">
        <text>Hydrolysis of terminal non-reducing beta-D-galactose residues in beta-D-galactosides.</text>
        <dbReference type="EC" id="3.2.1.23"/>
    </reaction>
</comment>
<dbReference type="EMBL" id="LVZK01000002">
    <property type="protein sequence ID" value="OAP85630.1"/>
    <property type="molecule type" value="Genomic_DNA"/>
</dbReference>
<dbReference type="InterPro" id="IPR006102">
    <property type="entry name" value="Ig-like_GH2"/>
</dbReference>
<evidence type="ECO:0000256" key="2">
    <source>
        <dbReference type="ARBA" id="ARBA00007401"/>
    </source>
</evidence>
<dbReference type="Gene3D" id="3.20.20.80">
    <property type="entry name" value="Glycosidases"/>
    <property type="match status" value="1"/>
</dbReference>
<evidence type="ECO:0000256" key="1">
    <source>
        <dbReference type="ARBA" id="ARBA00001412"/>
    </source>
</evidence>
<proteinExistence type="inferred from homology"/>
<evidence type="ECO:0000259" key="9">
    <source>
        <dbReference type="SMART" id="SM01038"/>
    </source>
</evidence>
<dbReference type="AlphaFoldDB" id="A0A179B2B5"/>
<dbReference type="GO" id="GO:0005990">
    <property type="term" value="P:lactose catabolic process"/>
    <property type="evidence" value="ECO:0007669"/>
    <property type="project" value="TreeGrafter"/>
</dbReference>